<dbReference type="EMBL" id="JAIWYP010000004">
    <property type="protein sequence ID" value="KAH3838295.1"/>
    <property type="molecule type" value="Genomic_DNA"/>
</dbReference>
<comment type="caution">
    <text evidence="7">The sequence shown here is derived from an EMBL/GenBank/DDBJ whole genome shotgun (WGS) entry which is preliminary data.</text>
</comment>
<keyword evidence="8" id="KW-1185">Reference proteome</keyword>
<keyword evidence="4 5" id="KW-0472">Membrane</keyword>
<evidence type="ECO:0000256" key="5">
    <source>
        <dbReference type="SAM" id="Phobius"/>
    </source>
</evidence>
<dbReference type="InterPro" id="IPR011547">
    <property type="entry name" value="SLC26A/SulP_dom"/>
</dbReference>
<evidence type="ECO:0000313" key="8">
    <source>
        <dbReference type="Proteomes" id="UP000828390"/>
    </source>
</evidence>
<dbReference type="Pfam" id="PF00916">
    <property type="entry name" value="Sulfate_transp"/>
    <property type="match status" value="1"/>
</dbReference>
<proteinExistence type="predicted"/>
<evidence type="ECO:0000256" key="2">
    <source>
        <dbReference type="ARBA" id="ARBA00022692"/>
    </source>
</evidence>
<accession>A0A9D4KEC2</accession>
<evidence type="ECO:0000256" key="3">
    <source>
        <dbReference type="ARBA" id="ARBA00022989"/>
    </source>
</evidence>
<sequence length="98" mass="10936">MTVFSFNLPQVISMMSVAHKNQVPSSKTWISIFKNIHTTNAAPVIISAICILVLYLVKAQVNERFKAKLPVPIPIEIVVVILSTIACHFGKFPEKFKV</sequence>
<feature type="transmembrane region" description="Helical" evidence="5">
    <location>
        <begin position="41"/>
        <end position="57"/>
    </location>
</feature>
<dbReference type="Proteomes" id="UP000828390">
    <property type="component" value="Unassembled WGS sequence"/>
</dbReference>
<gene>
    <name evidence="7" type="ORF">DPMN_111703</name>
</gene>
<name>A0A9D4KEC2_DREPO</name>
<evidence type="ECO:0000256" key="1">
    <source>
        <dbReference type="ARBA" id="ARBA00004141"/>
    </source>
</evidence>
<dbReference type="AlphaFoldDB" id="A0A9D4KEC2"/>
<keyword evidence="3 5" id="KW-1133">Transmembrane helix</keyword>
<comment type="subcellular location">
    <subcellularLocation>
        <location evidence="1">Membrane</location>
        <topology evidence="1">Multi-pass membrane protein</topology>
    </subcellularLocation>
</comment>
<reference evidence="7" key="1">
    <citation type="journal article" date="2019" name="bioRxiv">
        <title>The Genome of the Zebra Mussel, Dreissena polymorpha: A Resource for Invasive Species Research.</title>
        <authorList>
            <person name="McCartney M.A."/>
            <person name="Auch B."/>
            <person name="Kono T."/>
            <person name="Mallez S."/>
            <person name="Zhang Y."/>
            <person name="Obille A."/>
            <person name="Becker A."/>
            <person name="Abrahante J.E."/>
            <person name="Garbe J."/>
            <person name="Badalamenti J.P."/>
            <person name="Herman A."/>
            <person name="Mangelson H."/>
            <person name="Liachko I."/>
            <person name="Sullivan S."/>
            <person name="Sone E.D."/>
            <person name="Koren S."/>
            <person name="Silverstein K.A.T."/>
            <person name="Beckman K.B."/>
            <person name="Gohl D.M."/>
        </authorList>
    </citation>
    <scope>NUCLEOTIDE SEQUENCE</scope>
    <source>
        <strain evidence="7">Duluth1</strain>
        <tissue evidence="7">Whole animal</tissue>
    </source>
</reference>
<evidence type="ECO:0000259" key="6">
    <source>
        <dbReference type="Pfam" id="PF00916"/>
    </source>
</evidence>
<feature type="domain" description="SLC26A/SulP transporter" evidence="6">
    <location>
        <begin position="9"/>
        <end position="97"/>
    </location>
</feature>
<feature type="transmembrane region" description="Helical" evidence="5">
    <location>
        <begin position="69"/>
        <end position="92"/>
    </location>
</feature>
<protein>
    <recommendedName>
        <fullName evidence="6">SLC26A/SulP transporter domain-containing protein</fullName>
    </recommendedName>
</protein>
<dbReference type="GO" id="GO:0016020">
    <property type="term" value="C:membrane"/>
    <property type="evidence" value="ECO:0007669"/>
    <property type="project" value="UniProtKB-SubCell"/>
</dbReference>
<keyword evidence="2 5" id="KW-0812">Transmembrane</keyword>
<evidence type="ECO:0000256" key="4">
    <source>
        <dbReference type="ARBA" id="ARBA00023136"/>
    </source>
</evidence>
<evidence type="ECO:0000313" key="7">
    <source>
        <dbReference type="EMBL" id="KAH3838295.1"/>
    </source>
</evidence>
<reference evidence="7" key="2">
    <citation type="submission" date="2020-11" db="EMBL/GenBank/DDBJ databases">
        <authorList>
            <person name="McCartney M.A."/>
            <person name="Auch B."/>
            <person name="Kono T."/>
            <person name="Mallez S."/>
            <person name="Becker A."/>
            <person name="Gohl D.M."/>
            <person name="Silverstein K.A.T."/>
            <person name="Koren S."/>
            <person name="Bechman K.B."/>
            <person name="Herman A."/>
            <person name="Abrahante J.E."/>
            <person name="Garbe J."/>
        </authorList>
    </citation>
    <scope>NUCLEOTIDE SEQUENCE</scope>
    <source>
        <strain evidence="7">Duluth1</strain>
        <tissue evidence="7">Whole animal</tissue>
    </source>
</reference>
<organism evidence="7 8">
    <name type="scientific">Dreissena polymorpha</name>
    <name type="common">Zebra mussel</name>
    <name type="synonym">Mytilus polymorpha</name>
    <dbReference type="NCBI Taxonomy" id="45954"/>
    <lineage>
        <taxon>Eukaryota</taxon>
        <taxon>Metazoa</taxon>
        <taxon>Spiralia</taxon>
        <taxon>Lophotrochozoa</taxon>
        <taxon>Mollusca</taxon>
        <taxon>Bivalvia</taxon>
        <taxon>Autobranchia</taxon>
        <taxon>Heteroconchia</taxon>
        <taxon>Euheterodonta</taxon>
        <taxon>Imparidentia</taxon>
        <taxon>Neoheterodontei</taxon>
        <taxon>Myida</taxon>
        <taxon>Dreissenoidea</taxon>
        <taxon>Dreissenidae</taxon>
        <taxon>Dreissena</taxon>
    </lineage>
</organism>